<name>A0A8H6H923_9AGAR</name>
<dbReference type="EMBL" id="JACGCI010000177">
    <property type="protein sequence ID" value="KAF6742649.1"/>
    <property type="molecule type" value="Genomic_DNA"/>
</dbReference>
<comment type="caution">
    <text evidence="1">The sequence shown here is derived from an EMBL/GenBank/DDBJ whole genome shotgun (WGS) entry which is preliminary data.</text>
</comment>
<dbReference type="Proteomes" id="UP000521943">
    <property type="component" value="Unassembled WGS sequence"/>
</dbReference>
<gene>
    <name evidence="1" type="ORF">DFP72DRAFT_792558</name>
</gene>
<accession>A0A8H6H923</accession>
<keyword evidence="2" id="KW-1185">Reference proteome</keyword>
<feature type="non-terminal residue" evidence="1">
    <location>
        <position position="101"/>
    </location>
</feature>
<evidence type="ECO:0000313" key="1">
    <source>
        <dbReference type="EMBL" id="KAF6742649.1"/>
    </source>
</evidence>
<feature type="non-terminal residue" evidence="1">
    <location>
        <position position="1"/>
    </location>
</feature>
<dbReference type="OrthoDB" id="2800503at2759"/>
<reference evidence="1 2" key="1">
    <citation type="submission" date="2020-07" db="EMBL/GenBank/DDBJ databases">
        <title>Comparative genomics of pyrophilous fungi reveals a link between fire events and developmental genes.</title>
        <authorList>
            <consortium name="DOE Joint Genome Institute"/>
            <person name="Steindorff A.S."/>
            <person name="Carver A."/>
            <person name="Calhoun S."/>
            <person name="Stillman K."/>
            <person name="Liu H."/>
            <person name="Lipzen A."/>
            <person name="Pangilinan J."/>
            <person name="Labutti K."/>
            <person name="Bruns T.D."/>
            <person name="Grigoriev I.V."/>
        </authorList>
    </citation>
    <scope>NUCLEOTIDE SEQUENCE [LARGE SCALE GENOMIC DNA]</scope>
    <source>
        <strain evidence="1 2">CBS 144469</strain>
    </source>
</reference>
<sequence length="101" mass="11197">IQVELASDQDAQWLRMDGNAASLGTALSRTIEERTASMIVEKIPTTFDPAMGTGEVEEANGYRKGDIISARWLKPEARRYPGQLQAHAMFVFRNAETANRA</sequence>
<proteinExistence type="predicted"/>
<organism evidence="1 2">
    <name type="scientific">Ephemerocybe angulata</name>
    <dbReference type="NCBI Taxonomy" id="980116"/>
    <lineage>
        <taxon>Eukaryota</taxon>
        <taxon>Fungi</taxon>
        <taxon>Dikarya</taxon>
        <taxon>Basidiomycota</taxon>
        <taxon>Agaricomycotina</taxon>
        <taxon>Agaricomycetes</taxon>
        <taxon>Agaricomycetidae</taxon>
        <taxon>Agaricales</taxon>
        <taxon>Agaricineae</taxon>
        <taxon>Psathyrellaceae</taxon>
        <taxon>Ephemerocybe</taxon>
    </lineage>
</organism>
<dbReference type="AlphaFoldDB" id="A0A8H6H923"/>
<protein>
    <submittedName>
        <fullName evidence="1">Uncharacterized protein</fullName>
    </submittedName>
</protein>
<evidence type="ECO:0000313" key="2">
    <source>
        <dbReference type="Proteomes" id="UP000521943"/>
    </source>
</evidence>